<dbReference type="GO" id="GO:0005886">
    <property type="term" value="C:plasma membrane"/>
    <property type="evidence" value="ECO:0007669"/>
    <property type="project" value="TreeGrafter"/>
</dbReference>
<dbReference type="InterPro" id="IPR030395">
    <property type="entry name" value="GP_PDE_dom"/>
</dbReference>
<dbReference type="PANTHER" id="PTHR46320">
    <property type="entry name" value="GLYCEROPHOSPHODIESTER PHOSPHODIESTERASE 1"/>
    <property type="match status" value="1"/>
</dbReference>
<protein>
    <recommendedName>
        <fullName evidence="1">GP-PDE domain-containing protein</fullName>
    </recommendedName>
</protein>
<dbReference type="OrthoDB" id="1854250at2"/>
<sequence>MKRALIAATLVLAACGEQIGGDGASIGQAPSSAGVAVPSNLNAYFDCLRDRGVTAVSVHRGGPAPGFAENAIPTFENTLSVAPSAFLEVDISRTADGVLVLMHDDRAERTTTGTGAIADLDLAQLLTFQLEDESGQRVDARAPTLAEALEWADGKTILELDIKRSVRFEDVVSEVEAANAMGRVVFVTYSVDAAARLARLAPQAMIYTTISNARELDTLERRNVDLSHIVAWTGTDTPAASLVSALAARGVETRFGMFGHDRNYVEAARAHAQIVAVENAAEAVRDLDEADGDEGNGVFQCAMEN</sequence>
<dbReference type="PANTHER" id="PTHR46320:SF1">
    <property type="entry name" value="GLYCEROPHOSPHODIESTER PHOSPHODIESTERASE 1"/>
    <property type="match status" value="1"/>
</dbReference>
<dbReference type="AlphaFoldDB" id="A0A1B1AIB7"/>
<dbReference type="KEGG" id="cbot:ATE48_10410"/>
<evidence type="ECO:0000259" key="1">
    <source>
        <dbReference type="PROSITE" id="PS51704"/>
    </source>
</evidence>
<gene>
    <name evidence="2" type="ORF">ATE48_10410</name>
</gene>
<dbReference type="GO" id="GO:0070291">
    <property type="term" value="P:N-acylethanolamine metabolic process"/>
    <property type="evidence" value="ECO:0007669"/>
    <property type="project" value="TreeGrafter"/>
</dbReference>
<dbReference type="Pfam" id="PF03009">
    <property type="entry name" value="GDPD"/>
    <property type="match status" value="1"/>
</dbReference>
<feature type="domain" description="GP-PDE" evidence="1">
    <location>
        <begin position="54"/>
        <end position="305"/>
    </location>
</feature>
<dbReference type="CDD" id="cd08566">
    <property type="entry name" value="GDPD_AtGDE_like"/>
    <property type="match status" value="1"/>
</dbReference>
<dbReference type="Proteomes" id="UP000092498">
    <property type="component" value="Chromosome"/>
</dbReference>
<dbReference type="RefSeq" id="WP_066771083.1">
    <property type="nucleotide sequence ID" value="NZ_CP013244.1"/>
</dbReference>
<dbReference type="InParanoid" id="A0A1B1AIB7"/>
<dbReference type="PROSITE" id="PS51257">
    <property type="entry name" value="PROKAR_LIPOPROTEIN"/>
    <property type="match status" value="1"/>
</dbReference>
<proteinExistence type="predicted"/>
<accession>A0A1B1AIB7</accession>
<dbReference type="GO" id="GO:0006644">
    <property type="term" value="P:phospholipid metabolic process"/>
    <property type="evidence" value="ECO:0007669"/>
    <property type="project" value="TreeGrafter"/>
</dbReference>
<keyword evidence="3" id="KW-1185">Reference proteome</keyword>
<name>A0A1B1AIB7_9PROT</name>
<dbReference type="STRING" id="1759059.ATE48_10410"/>
<dbReference type="GO" id="GO:0006580">
    <property type="term" value="P:ethanolamine metabolic process"/>
    <property type="evidence" value="ECO:0007669"/>
    <property type="project" value="TreeGrafter"/>
</dbReference>
<dbReference type="EMBL" id="CP013244">
    <property type="protein sequence ID" value="ANP46298.1"/>
    <property type="molecule type" value="Genomic_DNA"/>
</dbReference>
<organism evidence="2 3">
    <name type="scientific">Candidatus Viadribacter manganicus</name>
    <dbReference type="NCBI Taxonomy" id="1759059"/>
    <lineage>
        <taxon>Bacteria</taxon>
        <taxon>Pseudomonadati</taxon>
        <taxon>Pseudomonadota</taxon>
        <taxon>Alphaproteobacteria</taxon>
        <taxon>Hyphomonadales</taxon>
        <taxon>Hyphomonadaceae</taxon>
        <taxon>Candidatus Viadribacter</taxon>
    </lineage>
</organism>
<dbReference type="GO" id="GO:0008889">
    <property type="term" value="F:glycerophosphodiester phosphodiesterase activity"/>
    <property type="evidence" value="ECO:0007669"/>
    <property type="project" value="TreeGrafter"/>
</dbReference>
<evidence type="ECO:0000313" key="2">
    <source>
        <dbReference type="EMBL" id="ANP46298.1"/>
    </source>
</evidence>
<dbReference type="SUPFAM" id="SSF51695">
    <property type="entry name" value="PLC-like phosphodiesterases"/>
    <property type="match status" value="1"/>
</dbReference>
<dbReference type="PROSITE" id="PS51704">
    <property type="entry name" value="GP_PDE"/>
    <property type="match status" value="1"/>
</dbReference>
<dbReference type="Gene3D" id="3.20.20.190">
    <property type="entry name" value="Phosphatidylinositol (PI) phosphodiesterase"/>
    <property type="match status" value="1"/>
</dbReference>
<dbReference type="InterPro" id="IPR017946">
    <property type="entry name" value="PLC-like_Pdiesterase_TIM-brl"/>
</dbReference>
<evidence type="ECO:0000313" key="3">
    <source>
        <dbReference type="Proteomes" id="UP000092498"/>
    </source>
</evidence>
<reference evidence="2 3" key="1">
    <citation type="submission" date="2015-11" db="EMBL/GenBank/DDBJ databases">
        <title>Whole-Genome Sequence of Candidatus Oderbacter manganicum from the National Park Lower Oder Valley, Germany.</title>
        <authorList>
            <person name="Braun B."/>
            <person name="Liere K."/>
            <person name="Szewzyk U."/>
        </authorList>
    </citation>
    <scope>NUCLEOTIDE SEQUENCE [LARGE SCALE GENOMIC DNA]</scope>
    <source>
        <strain evidence="2 3">OTSz_A_272</strain>
    </source>
</reference>